<organism evidence="2 3">
    <name type="scientific">Thalictrum thalictroides</name>
    <name type="common">Rue-anemone</name>
    <name type="synonym">Anemone thalictroides</name>
    <dbReference type="NCBI Taxonomy" id="46969"/>
    <lineage>
        <taxon>Eukaryota</taxon>
        <taxon>Viridiplantae</taxon>
        <taxon>Streptophyta</taxon>
        <taxon>Embryophyta</taxon>
        <taxon>Tracheophyta</taxon>
        <taxon>Spermatophyta</taxon>
        <taxon>Magnoliopsida</taxon>
        <taxon>Ranunculales</taxon>
        <taxon>Ranunculaceae</taxon>
        <taxon>Thalictroideae</taxon>
        <taxon>Thalictrum</taxon>
    </lineage>
</organism>
<sequence>MNQIISPRHKTSKELLTLQSTLSNTPLWTNLLSDVTNSAKNVNSRSMTPICQRRCPIHDISNKNRLDYVKELIRSNDKVNIHSDVVVEDRNASTVQQEIKEFENGNKSMEKRTYKTADATDTPAMSFKSQTAFNHSDNVFGVPYDFLEKAIEKIAASTTPDHQDLTLAPPIEEKCISVDHRSLDTIGTSSSIKNRVFTYSRPPEKSLVLNQHTTKSVASGNYLLPNLSHKRSQIPRPKDGSIDEVKIKPSLNLNQIHCKSTRRRSNISSGTANRKGNQSRDSIVQKNELLISQTTAGTRESSSPTQMPSQTKGRYLRQHAGSPVLPLLTTTLGPTLLRTPTVGLHAKVDQYKHQRCASQIGIKTAIQKDQPHQSIRFTTMLDEKPRGRSVRPNHRRVGTQRNFHMNPTDVPSNQKAKTIMTSVSTSASSVSTTASSYSSSAAQETSSSESQESVPLRLMTRQRVAPSSKHDSKARIAREGSMKRSRRVPTADSPQHAGSMAHMENTEKKIGRLRRIKNKLGVIFHHHHHHYHHHHHHDGVEAKVDNTTLSNHHHSFWKYFRKMLHHKSEEGKAKTRLHSGPRKRDTDYGLLDGLRRHIWHSKKSKRSGGIKGMGKSHNHKMKVKKWHWWQQLNKRKGVVRQTSSRKRQVRFGFKAPKKHLRALKLN</sequence>
<feature type="compositionally biased region" description="Basic and acidic residues" evidence="1">
    <location>
        <begin position="468"/>
        <end position="482"/>
    </location>
</feature>
<dbReference type="EMBL" id="JABWDY010010578">
    <property type="protein sequence ID" value="KAF5200591.1"/>
    <property type="molecule type" value="Genomic_DNA"/>
</dbReference>
<feature type="region of interest" description="Disordered" evidence="1">
    <location>
        <begin position="259"/>
        <end position="314"/>
    </location>
</feature>
<feature type="region of interest" description="Disordered" evidence="1">
    <location>
        <begin position="438"/>
        <end position="506"/>
    </location>
</feature>
<feature type="region of interest" description="Disordered" evidence="1">
    <location>
        <begin position="385"/>
        <end position="414"/>
    </location>
</feature>
<keyword evidence="3" id="KW-1185">Reference proteome</keyword>
<evidence type="ECO:0000256" key="1">
    <source>
        <dbReference type="SAM" id="MobiDB-lite"/>
    </source>
</evidence>
<dbReference type="AlphaFoldDB" id="A0A7J6WT57"/>
<dbReference type="Proteomes" id="UP000554482">
    <property type="component" value="Unassembled WGS sequence"/>
</dbReference>
<feature type="region of interest" description="Disordered" evidence="1">
    <location>
        <begin position="220"/>
        <end position="246"/>
    </location>
</feature>
<dbReference type="OrthoDB" id="1296610at2759"/>
<reference evidence="2 3" key="1">
    <citation type="submission" date="2020-06" db="EMBL/GenBank/DDBJ databases">
        <title>Transcriptomic and genomic resources for Thalictrum thalictroides and T. hernandezii: Facilitating candidate gene discovery in an emerging model plant lineage.</title>
        <authorList>
            <person name="Arias T."/>
            <person name="Riano-Pachon D.M."/>
            <person name="Di Stilio V.S."/>
        </authorList>
    </citation>
    <scope>NUCLEOTIDE SEQUENCE [LARGE SCALE GENOMIC DNA]</scope>
    <source>
        <strain evidence="3">cv. WT478/WT964</strain>
        <tissue evidence="2">Leaves</tissue>
    </source>
</reference>
<accession>A0A7J6WT57</accession>
<feature type="compositionally biased region" description="Basic residues" evidence="1">
    <location>
        <begin position="387"/>
        <end position="398"/>
    </location>
</feature>
<feature type="compositionally biased region" description="Basic and acidic residues" evidence="1">
    <location>
        <begin position="236"/>
        <end position="246"/>
    </location>
</feature>
<comment type="caution">
    <text evidence="2">The sequence shown here is derived from an EMBL/GenBank/DDBJ whole genome shotgun (WGS) entry which is preliminary data.</text>
</comment>
<feature type="compositionally biased region" description="Polar residues" evidence="1">
    <location>
        <begin position="266"/>
        <end position="312"/>
    </location>
</feature>
<feature type="compositionally biased region" description="Polar residues" evidence="1">
    <location>
        <begin position="399"/>
        <end position="414"/>
    </location>
</feature>
<gene>
    <name evidence="2" type="ORF">FRX31_009823</name>
</gene>
<feature type="compositionally biased region" description="Low complexity" evidence="1">
    <location>
        <begin position="438"/>
        <end position="454"/>
    </location>
</feature>
<evidence type="ECO:0000313" key="2">
    <source>
        <dbReference type="EMBL" id="KAF5200591.1"/>
    </source>
</evidence>
<protein>
    <submittedName>
        <fullName evidence="2">Uncharacterized protein</fullName>
    </submittedName>
</protein>
<proteinExistence type="predicted"/>
<name>A0A7J6WT57_THATH</name>
<evidence type="ECO:0000313" key="3">
    <source>
        <dbReference type="Proteomes" id="UP000554482"/>
    </source>
</evidence>